<dbReference type="RefSeq" id="WP_162817932.1">
    <property type="nucleotide sequence ID" value="NZ_CP139960.1"/>
</dbReference>
<keyword evidence="6" id="KW-0472">Membrane</keyword>
<evidence type="ECO:0000313" key="10">
    <source>
        <dbReference type="Proteomes" id="UP001325680"/>
    </source>
</evidence>
<keyword evidence="3" id="KW-0813">Transport</keyword>
<evidence type="ECO:0000256" key="1">
    <source>
        <dbReference type="ARBA" id="ARBA00004442"/>
    </source>
</evidence>
<dbReference type="InterPro" id="IPR003423">
    <property type="entry name" value="OMP_efflux"/>
</dbReference>
<keyword evidence="4" id="KW-1134">Transmembrane beta strand</keyword>
<evidence type="ECO:0000256" key="5">
    <source>
        <dbReference type="ARBA" id="ARBA00022692"/>
    </source>
</evidence>
<evidence type="ECO:0000313" key="9">
    <source>
        <dbReference type="EMBL" id="WQD37072.1"/>
    </source>
</evidence>
<dbReference type="Proteomes" id="UP001325680">
    <property type="component" value="Chromosome"/>
</dbReference>
<evidence type="ECO:0000256" key="3">
    <source>
        <dbReference type="ARBA" id="ARBA00022448"/>
    </source>
</evidence>
<keyword evidence="7" id="KW-0998">Cell outer membrane</keyword>
<evidence type="ECO:0000256" key="6">
    <source>
        <dbReference type="ARBA" id="ARBA00023136"/>
    </source>
</evidence>
<reference evidence="9 10" key="1">
    <citation type="submission" date="2023-12" db="EMBL/GenBank/DDBJ databases">
        <title>Genome sequencing and assembly of bacterial species from a model synthetic community.</title>
        <authorList>
            <person name="Hogle S.L."/>
        </authorList>
    </citation>
    <scope>NUCLEOTIDE SEQUENCE [LARGE SCALE GENOMIC DNA]</scope>
    <source>
        <strain evidence="9 10">HAMBI_3031</strain>
    </source>
</reference>
<keyword evidence="8" id="KW-0175">Coiled coil</keyword>
<dbReference type="InterPro" id="IPR051906">
    <property type="entry name" value="TolC-like"/>
</dbReference>
<evidence type="ECO:0000256" key="7">
    <source>
        <dbReference type="ARBA" id="ARBA00023237"/>
    </source>
</evidence>
<evidence type="ECO:0000256" key="4">
    <source>
        <dbReference type="ARBA" id="ARBA00022452"/>
    </source>
</evidence>
<dbReference type="Pfam" id="PF02321">
    <property type="entry name" value="OEP"/>
    <property type="match status" value="1"/>
</dbReference>
<name>A0ABZ0W1I3_9BACT</name>
<protein>
    <submittedName>
        <fullName evidence="9">TolC family protein</fullName>
    </submittedName>
</protein>
<sequence length="474" mass="55710">MKNLNRILLFIITVFLSGFSFGQDTLRLAHDEFLAIVKNYHPLAFRYQLQNRIAADEIQKARGNFDPLASAKNGAKTIDGLNYYKETHVELGIPTWYGIELNGNYNYIDGQKLNNSATRGGLFQLGITLPLAKNLLYDKRRALLDQARFGLQMTEAEQQVLTNQLMLDAENIYWEWVKQYEVYQLQARTVAVNRDRLRLTQKTLEYGERAAIDTTEVLSQLQSFELQLQEAYIKFIKATQELSLFMWTKDREPYDPDFSITPADSLIENGSYQNYSSLLAALEGRSINQHAAVQYYTQKQRILESERRLKQQSLLPKLDFTYNFFNKEQYRADYFPLFQNNYQYGLKLEIPLLLREARADYRIAKSKIEQNQLDTDYKQQELTTKIIAYRNEVINYRNQIDIAQQNIINYRRLLTAEEIRFGNGESSLFLINSRENKLLEAEQKLIELRLKFVNSYNQLKWLNENFNNPWVTAR</sequence>
<dbReference type="EMBL" id="CP139960">
    <property type="protein sequence ID" value="WQD37072.1"/>
    <property type="molecule type" value="Genomic_DNA"/>
</dbReference>
<gene>
    <name evidence="9" type="ORF">U0035_15475</name>
</gene>
<evidence type="ECO:0000256" key="2">
    <source>
        <dbReference type="ARBA" id="ARBA00007613"/>
    </source>
</evidence>
<dbReference type="PANTHER" id="PTHR30026">
    <property type="entry name" value="OUTER MEMBRANE PROTEIN TOLC"/>
    <property type="match status" value="1"/>
</dbReference>
<accession>A0ABZ0W1I3</accession>
<proteinExistence type="inferred from homology"/>
<keyword evidence="5" id="KW-0812">Transmembrane</keyword>
<feature type="coiled-coil region" evidence="8">
    <location>
        <begin position="354"/>
        <end position="406"/>
    </location>
</feature>
<dbReference type="Gene3D" id="1.20.1600.10">
    <property type="entry name" value="Outer membrane efflux proteins (OEP)"/>
    <property type="match status" value="1"/>
</dbReference>
<dbReference type="SUPFAM" id="SSF56954">
    <property type="entry name" value="Outer membrane efflux proteins (OEP)"/>
    <property type="match status" value="1"/>
</dbReference>
<organism evidence="9 10">
    <name type="scientific">Niabella yanshanensis</name>
    <dbReference type="NCBI Taxonomy" id="577386"/>
    <lineage>
        <taxon>Bacteria</taxon>
        <taxon>Pseudomonadati</taxon>
        <taxon>Bacteroidota</taxon>
        <taxon>Chitinophagia</taxon>
        <taxon>Chitinophagales</taxon>
        <taxon>Chitinophagaceae</taxon>
        <taxon>Niabella</taxon>
    </lineage>
</organism>
<keyword evidence="10" id="KW-1185">Reference proteome</keyword>
<evidence type="ECO:0000256" key="8">
    <source>
        <dbReference type="SAM" id="Coils"/>
    </source>
</evidence>
<comment type="subcellular location">
    <subcellularLocation>
        <location evidence="1">Cell outer membrane</location>
    </subcellularLocation>
</comment>
<comment type="similarity">
    <text evidence="2">Belongs to the outer membrane factor (OMF) (TC 1.B.17) family.</text>
</comment>
<dbReference type="PANTHER" id="PTHR30026:SF20">
    <property type="entry name" value="OUTER MEMBRANE PROTEIN TOLC"/>
    <property type="match status" value="1"/>
</dbReference>